<organism evidence="1">
    <name type="scientific">Culex pipiens</name>
    <name type="common">House mosquito</name>
    <dbReference type="NCBI Taxonomy" id="7175"/>
    <lineage>
        <taxon>Eukaryota</taxon>
        <taxon>Metazoa</taxon>
        <taxon>Ecdysozoa</taxon>
        <taxon>Arthropoda</taxon>
        <taxon>Hexapoda</taxon>
        <taxon>Insecta</taxon>
        <taxon>Pterygota</taxon>
        <taxon>Neoptera</taxon>
        <taxon>Endopterygota</taxon>
        <taxon>Diptera</taxon>
        <taxon>Nematocera</taxon>
        <taxon>Culicoidea</taxon>
        <taxon>Culicidae</taxon>
        <taxon>Culicinae</taxon>
        <taxon>Culicini</taxon>
        <taxon>Culex</taxon>
        <taxon>Culex</taxon>
    </lineage>
</organism>
<proteinExistence type="predicted"/>
<name>A0A8D8AVX9_CULPI</name>
<accession>A0A8D8AVX9</accession>
<dbReference type="AlphaFoldDB" id="A0A8D8AVX9"/>
<protein>
    <submittedName>
        <fullName evidence="1">(northern house mosquito) hypothetical protein</fullName>
    </submittedName>
</protein>
<sequence length="101" mass="11690">MLFFAAENTLFTTVHFILDKQSLVKFSIRIGVILRSLFLSVTISSTEVKPNLASKLHSKLFLHQTRLGCVDRWSFRDYFFACFSKGTSKYHKISHKTKLTN</sequence>
<dbReference type="EMBL" id="HBUE01051410">
    <property type="protein sequence ID" value="CAG6464521.1"/>
    <property type="molecule type" value="Transcribed_RNA"/>
</dbReference>
<reference evidence="1" key="1">
    <citation type="submission" date="2021-05" db="EMBL/GenBank/DDBJ databases">
        <authorList>
            <person name="Alioto T."/>
            <person name="Alioto T."/>
            <person name="Gomez Garrido J."/>
        </authorList>
    </citation>
    <scope>NUCLEOTIDE SEQUENCE</scope>
</reference>
<evidence type="ECO:0000313" key="1">
    <source>
        <dbReference type="EMBL" id="CAG6464521.1"/>
    </source>
</evidence>